<gene>
    <name evidence="1" type="primary">crtL_1</name>
    <name evidence="1" type="ORF">NCTC10797_00991</name>
</gene>
<dbReference type="AlphaFoldDB" id="A0A4U8VUS6"/>
<organism evidence="1 2">
    <name type="scientific">Nocardia cyriacigeorgica</name>
    <dbReference type="NCBI Taxonomy" id="135487"/>
    <lineage>
        <taxon>Bacteria</taxon>
        <taxon>Bacillati</taxon>
        <taxon>Actinomycetota</taxon>
        <taxon>Actinomycetes</taxon>
        <taxon>Mycobacteriales</taxon>
        <taxon>Nocardiaceae</taxon>
        <taxon>Nocardia</taxon>
    </lineage>
</organism>
<dbReference type="Pfam" id="PF05834">
    <property type="entry name" value="Lycopene_cycl"/>
    <property type="match status" value="1"/>
</dbReference>
<dbReference type="EC" id="5.5.1.19" evidence="1"/>
<evidence type="ECO:0000313" key="2">
    <source>
        <dbReference type="Proteomes" id="UP000290439"/>
    </source>
</evidence>
<keyword evidence="1" id="KW-0413">Isomerase</keyword>
<dbReference type="PANTHER" id="PTHR39757:SF5">
    <property type="entry name" value="OS02G0190600 PROTEIN"/>
    <property type="match status" value="1"/>
</dbReference>
<sequence length="370" mass="39902">MTRPDVVVCGLGPAGRALAHRCLARGLSVSVVDPAPQRTWTATYAAWADELPGWLDPAAVAATIEQPVAWGGREHRIDRRYAVLDTGRLQQSLDLTGARVHADRVTDLTRHTVTLASGPVLRAERVIDARGLARSPARAEQTAYGIVVEGERCAGVQPLFMDWRLDNGAPAQAPRSFLYAVPLGAGAMLWEETCLAGRPALDQRTLAERLHQRLRVRGIEVDGREPVERVRFPVTGARPGRTRFGAAGGFIHPATGYSVAAALDAADTVAAGGSPAPPSARVVHGLREAGLRALLRLPSEQLPEFFDAFFDLPVPVQRTYLSGRTDVAGTAAAMRTLFLRLPGPLRRQLAAATLRLPFDERGRRDSSMMG</sequence>
<reference evidence="1 2" key="1">
    <citation type="submission" date="2019-02" db="EMBL/GenBank/DDBJ databases">
        <authorList>
            <consortium name="Pathogen Informatics"/>
        </authorList>
    </citation>
    <scope>NUCLEOTIDE SEQUENCE [LARGE SCALE GENOMIC DNA]</scope>
    <source>
        <strain evidence="1 2">3012STDY6756504</strain>
    </source>
</reference>
<dbReference type="RefSeq" id="WP_130916169.1">
    <property type="nucleotide sequence ID" value="NZ_LR215973.1"/>
</dbReference>
<accession>A0A4U8VUS6</accession>
<evidence type="ECO:0000313" key="1">
    <source>
        <dbReference type="EMBL" id="VFA97231.1"/>
    </source>
</evidence>
<dbReference type="PANTHER" id="PTHR39757">
    <property type="match status" value="1"/>
</dbReference>
<protein>
    <submittedName>
        <fullName evidence="1">Lycopene beta cyclase</fullName>
        <ecNumber evidence="1">5.5.1.19</ecNumber>
    </submittedName>
</protein>
<dbReference type="Gene3D" id="3.50.50.60">
    <property type="entry name" value="FAD/NAD(P)-binding domain"/>
    <property type="match status" value="1"/>
</dbReference>
<dbReference type="Proteomes" id="UP000290439">
    <property type="component" value="Chromosome"/>
</dbReference>
<dbReference type="EMBL" id="LR215973">
    <property type="protein sequence ID" value="VFA97231.1"/>
    <property type="molecule type" value="Genomic_DNA"/>
</dbReference>
<dbReference type="GO" id="GO:0016853">
    <property type="term" value="F:isomerase activity"/>
    <property type="evidence" value="ECO:0007669"/>
    <property type="project" value="UniProtKB-KW"/>
</dbReference>
<proteinExistence type="predicted"/>
<dbReference type="InterPro" id="IPR036188">
    <property type="entry name" value="FAD/NAD-bd_sf"/>
</dbReference>
<name>A0A4U8VUS6_9NOCA</name>
<dbReference type="SUPFAM" id="SSF51905">
    <property type="entry name" value="FAD/NAD(P)-binding domain"/>
    <property type="match status" value="1"/>
</dbReference>